<dbReference type="InterPro" id="IPR002701">
    <property type="entry name" value="CM_II_prokaryot"/>
</dbReference>
<dbReference type="InterPro" id="IPR036979">
    <property type="entry name" value="CM_dom_sf"/>
</dbReference>
<feature type="domain" description="Chorismate mutase" evidence="3">
    <location>
        <begin position="1"/>
        <end position="91"/>
    </location>
</feature>
<dbReference type="AlphaFoldDB" id="A0A4R6GJB8"/>
<evidence type="ECO:0000256" key="1">
    <source>
        <dbReference type="ARBA" id="ARBA00012404"/>
    </source>
</evidence>
<proteinExistence type="predicted"/>
<organism evidence="4 5">
    <name type="scientific">Herminiimonas fonticola</name>
    <dbReference type="NCBI Taxonomy" id="303380"/>
    <lineage>
        <taxon>Bacteria</taxon>
        <taxon>Pseudomonadati</taxon>
        <taxon>Pseudomonadota</taxon>
        <taxon>Betaproteobacteria</taxon>
        <taxon>Burkholderiales</taxon>
        <taxon>Oxalobacteraceae</taxon>
        <taxon>Herminiimonas</taxon>
    </lineage>
</organism>
<protein>
    <recommendedName>
        <fullName evidence="1">chorismate mutase</fullName>
        <ecNumber evidence="1">5.4.99.5</ecNumber>
    </recommendedName>
</protein>
<dbReference type="Gene3D" id="1.20.59.10">
    <property type="entry name" value="Chorismate mutase"/>
    <property type="match status" value="1"/>
</dbReference>
<dbReference type="Pfam" id="PF01817">
    <property type="entry name" value="CM_2"/>
    <property type="match status" value="1"/>
</dbReference>
<dbReference type="GO" id="GO:0009697">
    <property type="term" value="P:salicylic acid biosynthetic process"/>
    <property type="evidence" value="ECO:0007669"/>
    <property type="project" value="TreeGrafter"/>
</dbReference>
<evidence type="ECO:0000313" key="5">
    <source>
        <dbReference type="Proteomes" id="UP000294737"/>
    </source>
</evidence>
<dbReference type="Proteomes" id="UP000294737">
    <property type="component" value="Unassembled WGS sequence"/>
</dbReference>
<evidence type="ECO:0000313" key="4">
    <source>
        <dbReference type="EMBL" id="TDN94384.1"/>
    </source>
</evidence>
<dbReference type="GO" id="GO:0046417">
    <property type="term" value="P:chorismate metabolic process"/>
    <property type="evidence" value="ECO:0007669"/>
    <property type="project" value="InterPro"/>
</dbReference>
<dbReference type="SUPFAM" id="SSF48600">
    <property type="entry name" value="Chorismate mutase II"/>
    <property type="match status" value="1"/>
</dbReference>
<dbReference type="InterPro" id="IPR051331">
    <property type="entry name" value="Chorismate_mutase-related"/>
</dbReference>
<dbReference type="SMART" id="SM00830">
    <property type="entry name" value="CM_2"/>
    <property type="match status" value="1"/>
</dbReference>
<reference evidence="4 5" key="1">
    <citation type="submission" date="2019-03" db="EMBL/GenBank/DDBJ databases">
        <title>Genomic Encyclopedia of Type Strains, Phase IV (KMG-IV): sequencing the most valuable type-strain genomes for metagenomic binning, comparative biology and taxonomic classification.</title>
        <authorList>
            <person name="Goeker M."/>
        </authorList>
    </citation>
    <scope>NUCLEOTIDE SEQUENCE [LARGE SCALE GENOMIC DNA]</scope>
    <source>
        <strain evidence="4 5">DSM 18555</strain>
    </source>
</reference>
<dbReference type="RefSeq" id="WP_112991013.1">
    <property type="nucleotide sequence ID" value="NZ_PTLZ01000001.1"/>
</dbReference>
<dbReference type="InterPro" id="IPR036263">
    <property type="entry name" value="Chorismate_II_sf"/>
</dbReference>
<sequence length="97" mass="10998">MDDSELAALRVEIDKIDAHIVELLAQRFNITNQVGVLKAQKKLSAIDPEREARQAQRYTELANEFGVKPQVVQNLFRSIIDEVVINHRAIAVQTAFQ</sequence>
<dbReference type="GO" id="GO:0004106">
    <property type="term" value="F:chorismate mutase activity"/>
    <property type="evidence" value="ECO:0007669"/>
    <property type="project" value="UniProtKB-EC"/>
</dbReference>
<dbReference type="PANTHER" id="PTHR38041:SF1">
    <property type="entry name" value="CHORISMATE MUTASE"/>
    <property type="match status" value="1"/>
</dbReference>
<dbReference type="PROSITE" id="PS51168">
    <property type="entry name" value="CHORISMATE_MUT_2"/>
    <property type="match status" value="1"/>
</dbReference>
<dbReference type="PANTHER" id="PTHR38041">
    <property type="entry name" value="CHORISMATE MUTASE"/>
    <property type="match status" value="1"/>
</dbReference>
<comment type="caution">
    <text evidence="4">The sequence shown here is derived from an EMBL/GenBank/DDBJ whole genome shotgun (WGS) entry which is preliminary data.</text>
</comment>
<name>A0A4R6GJB8_9BURK</name>
<evidence type="ECO:0000259" key="3">
    <source>
        <dbReference type="PROSITE" id="PS51168"/>
    </source>
</evidence>
<gene>
    <name evidence="4" type="ORF">EV677_0928</name>
</gene>
<dbReference type="OrthoDB" id="9802281at2"/>
<evidence type="ECO:0000256" key="2">
    <source>
        <dbReference type="ARBA" id="ARBA00023235"/>
    </source>
</evidence>
<keyword evidence="2" id="KW-0413">Isomerase</keyword>
<dbReference type="EMBL" id="SNWF01000004">
    <property type="protein sequence ID" value="TDN94384.1"/>
    <property type="molecule type" value="Genomic_DNA"/>
</dbReference>
<dbReference type="EC" id="5.4.99.5" evidence="1"/>
<keyword evidence="5" id="KW-1185">Reference proteome</keyword>
<accession>A0A4R6GJB8</accession>